<dbReference type="EMBL" id="HBGV01018101">
    <property type="protein sequence ID" value="CAD9515172.1"/>
    <property type="molecule type" value="Transcribed_RNA"/>
</dbReference>
<evidence type="ECO:0000256" key="3">
    <source>
        <dbReference type="ARBA" id="ARBA00022614"/>
    </source>
</evidence>
<protein>
    <recommendedName>
        <fullName evidence="8">L domain-like protein</fullName>
    </recommendedName>
</protein>
<feature type="compositionally biased region" description="Acidic residues" evidence="5">
    <location>
        <begin position="7"/>
        <end position="17"/>
    </location>
</feature>
<comment type="subcellular location">
    <subcellularLocation>
        <location evidence="1">Cell membrane</location>
    </subcellularLocation>
</comment>
<dbReference type="Pfam" id="PF00560">
    <property type="entry name" value="LRR_1"/>
    <property type="match status" value="3"/>
</dbReference>
<dbReference type="FunFam" id="3.80.10.10:FF:000383">
    <property type="entry name" value="Leucine-rich repeat receptor protein kinase EMS1"/>
    <property type="match status" value="1"/>
</dbReference>
<sequence>MMKTTEEGDEENFAAEEEPVHSLPTPEEMKTQAAITSHNESTDEKSGGGGKFKCAICVVAVCAIALIVSLSIFFAKKAGGDGDRKPMMMTPEERLAKSRAFLSTLPIEGSEEALADRNSPQSRALAWLARDDPLQLEIPSPPNRALDSSSSDSGSSGDSDSSDDSESEAKIAFDVHSQLFMNRYIMAVLYFSTGGEQWAFDFNFLTEKPTCRWMSMFQTSRGVQFAVGVVCDAEENIISLWIPNNAMSGELPFAEITQLTSLRMLAFQLNRDLTGTIPDSISQLTNLEMLALSDNQFSETLPASMEKMTSLASIMLDDNLLSGEITPIISLPNLEVVYLEDNFFDGQLDESYFSEAIELKHIDMSDNDFTGQLPSHWFEMPKLQVLDMHGNFNINGKIPDIPAEQTELLVLALHENALTGEIPPSISNLRKLRHLDVANNRLTGAVPEAISELTDLNYLFLGMNNYTENKIPTFLRNLTSLVDLSLKQMNLIGNIPEWIATDLETLRLLDLDGNRLKGNIPENFVDLKYLSFLLLNRNELTGLVPPGFRDLNLELLLLDRNSLIGDLDVICREDDPNPADVIIADCGGENPEITCTLDTCCYACCSDDDSDCNEQAWHGNKDPIWEASYQRFYYSFDDIMHWQIVPVGF</sequence>
<dbReference type="InterPro" id="IPR032675">
    <property type="entry name" value="LRR_dom_sf"/>
</dbReference>
<feature type="compositionally biased region" description="Low complexity" evidence="5">
    <location>
        <begin position="147"/>
        <end position="159"/>
    </location>
</feature>
<dbReference type="InterPro" id="IPR052941">
    <property type="entry name" value="StomDev_PlantInt_Reg"/>
</dbReference>
<dbReference type="FunFam" id="3.80.10.10:FF:000041">
    <property type="entry name" value="LRR receptor-like serine/threonine-protein kinase ERECTA"/>
    <property type="match status" value="1"/>
</dbReference>
<keyword evidence="3" id="KW-0433">Leucine-rich repeat</keyword>
<gene>
    <name evidence="7" type="ORF">HTAM1171_LOCUS11194</name>
</gene>
<dbReference type="PANTHER" id="PTHR48004:SF58">
    <property type="entry name" value="OS01G0162200 PROTEIN"/>
    <property type="match status" value="1"/>
</dbReference>
<keyword evidence="6" id="KW-1133">Transmembrane helix</keyword>
<feature type="region of interest" description="Disordered" evidence="5">
    <location>
        <begin position="1"/>
        <end position="49"/>
    </location>
</feature>
<keyword evidence="6" id="KW-0472">Membrane</keyword>
<evidence type="ECO:0000256" key="5">
    <source>
        <dbReference type="SAM" id="MobiDB-lite"/>
    </source>
</evidence>
<keyword evidence="2" id="KW-1003">Cell membrane</keyword>
<accession>A0A7S2N1H4</accession>
<organism evidence="7">
    <name type="scientific">Helicotheca tamesis</name>
    <dbReference type="NCBI Taxonomy" id="374047"/>
    <lineage>
        <taxon>Eukaryota</taxon>
        <taxon>Sar</taxon>
        <taxon>Stramenopiles</taxon>
        <taxon>Ochrophyta</taxon>
        <taxon>Bacillariophyta</taxon>
        <taxon>Mediophyceae</taxon>
        <taxon>Lithodesmiophycidae</taxon>
        <taxon>Lithodesmiales</taxon>
        <taxon>Lithodesmiaceae</taxon>
        <taxon>Helicotheca</taxon>
    </lineage>
</organism>
<dbReference type="SMART" id="SM00369">
    <property type="entry name" value="LRR_TYP"/>
    <property type="match status" value="4"/>
</dbReference>
<keyword evidence="6" id="KW-0812">Transmembrane</keyword>
<evidence type="ECO:0000256" key="2">
    <source>
        <dbReference type="ARBA" id="ARBA00022475"/>
    </source>
</evidence>
<dbReference type="Gene3D" id="3.80.10.10">
    <property type="entry name" value="Ribonuclease Inhibitor"/>
    <property type="match status" value="2"/>
</dbReference>
<feature type="region of interest" description="Disordered" evidence="5">
    <location>
        <begin position="138"/>
        <end position="168"/>
    </location>
</feature>
<keyword evidence="4" id="KW-0677">Repeat</keyword>
<evidence type="ECO:0008006" key="8">
    <source>
        <dbReference type="Google" id="ProtNLM"/>
    </source>
</evidence>
<feature type="transmembrane region" description="Helical" evidence="6">
    <location>
        <begin position="54"/>
        <end position="75"/>
    </location>
</feature>
<dbReference type="GO" id="GO:0005886">
    <property type="term" value="C:plasma membrane"/>
    <property type="evidence" value="ECO:0007669"/>
    <property type="project" value="UniProtKB-SubCell"/>
</dbReference>
<reference evidence="7" key="1">
    <citation type="submission" date="2021-01" db="EMBL/GenBank/DDBJ databases">
        <authorList>
            <person name="Corre E."/>
            <person name="Pelletier E."/>
            <person name="Niang G."/>
            <person name="Scheremetjew M."/>
            <person name="Finn R."/>
            <person name="Kale V."/>
            <person name="Holt S."/>
            <person name="Cochrane G."/>
            <person name="Meng A."/>
            <person name="Brown T."/>
            <person name="Cohen L."/>
        </authorList>
    </citation>
    <scope>NUCLEOTIDE SEQUENCE</scope>
    <source>
        <strain evidence="7">CCMP826</strain>
    </source>
</reference>
<dbReference type="SUPFAM" id="SSF52047">
    <property type="entry name" value="RNI-like"/>
    <property type="match status" value="1"/>
</dbReference>
<proteinExistence type="predicted"/>
<dbReference type="InterPro" id="IPR001611">
    <property type="entry name" value="Leu-rich_rpt"/>
</dbReference>
<dbReference type="PANTHER" id="PTHR48004">
    <property type="entry name" value="OS01G0149700 PROTEIN"/>
    <property type="match status" value="1"/>
</dbReference>
<evidence type="ECO:0000256" key="4">
    <source>
        <dbReference type="ARBA" id="ARBA00022737"/>
    </source>
</evidence>
<evidence type="ECO:0000256" key="6">
    <source>
        <dbReference type="SAM" id="Phobius"/>
    </source>
</evidence>
<name>A0A7S2N1H4_9STRA</name>
<dbReference type="AlphaFoldDB" id="A0A7S2N1H4"/>
<evidence type="ECO:0000256" key="1">
    <source>
        <dbReference type="ARBA" id="ARBA00004236"/>
    </source>
</evidence>
<evidence type="ECO:0000313" key="7">
    <source>
        <dbReference type="EMBL" id="CAD9515172.1"/>
    </source>
</evidence>
<dbReference type="InterPro" id="IPR003591">
    <property type="entry name" value="Leu-rich_rpt_typical-subtyp"/>
</dbReference>